<evidence type="ECO:0000313" key="2">
    <source>
        <dbReference type="Proteomes" id="UP001175228"/>
    </source>
</evidence>
<accession>A0AA39P8X2</accession>
<dbReference type="Proteomes" id="UP001175228">
    <property type="component" value="Unassembled WGS sequence"/>
</dbReference>
<keyword evidence="2" id="KW-1185">Reference proteome</keyword>
<proteinExistence type="predicted"/>
<evidence type="ECO:0000313" key="1">
    <source>
        <dbReference type="EMBL" id="KAK0479063.1"/>
    </source>
</evidence>
<comment type="caution">
    <text evidence="1">The sequence shown here is derived from an EMBL/GenBank/DDBJ whole genome shotgun (WGS) entry which is preliminary data.</text>
</comment>
<name>A0AA39P8X2_9AGAR</name>
<reference evidence="1" key="1">
    <citation type="submission" date="2023-06" db="EMBL/GenBank/DDBJ databases">
        <authorList>
            <consortium name="Lawrence Berkeley National Laboratory"/>
            <person name="Ahrendt S."/>
            <person name="Sahu N."/>
            <person name="Indic B."/>
            <person name="Wong-Bajracharya J."/>
            <person name="Merenyi Z."/>
            <person name="Ke H.-M."/>
            <person name="Monk M."/>
            <person name="Kocsube S."/>
            <person name="Drula E."/>
            <person name="Lipzen A."/>
            <person name="Balint B."/>
            <person name="Henrissat B."/>
            <person name="Andreopoulos B."/>
            <person name="Martin F.M."/>
            <person name="Harder C.B."/>
            <person name="Rigling D."/>
            <person name="Ford K.L."/>
            <person name="Foster G.D."/>
            <person name="Pangilinan J."/>
            <person name="Papanicolaou A."/>
            <person name="Barry K."/>
            <person name="LaButti K."/>
            <person name="Viragh M."/>
            <person name="Koriabine M."/>
            <person name="Yan M."/>
            <person name="Riley R."/>
            <person name="Champramary S."/>
            <person name="Plett K.L."/>
            <person name="Tsai I.J."/>
            <person name="Slot J."/>
            <person name="Sipos G."/>
            <person name="Plett J."/>
            <person name="Nagy L.G."/>
            <person name="Grigoriev I.V."/>
        </authorList>
    </citation>
    <scope>NUCLEOTIDE SEQUENCE</scope>
    <source>
        <strain evidence="1">HWK02</strain>
    </source>
</reference>
<protein>
    <submittedName>
        <fullName evidence="1">Uncharacterized protein</fullName>
    </submittedName>
</protein>
<dbReference type="AlphaFoldDB" id="A0AA39P8X2"/>
<organism evidence="1 2">
    <name type="scientific">Armillaria luteobubalina</name>
    <dbReference type="NCBI Taxonomy" id="153913"/>
    <lineage>
        <taxon>Eukaryota</taxon>
        <taxon>Fungi</taxon>
        <taxon>Dikarya</taxon>
        <taxon>Basidiomycota</taxon>
        <taxon>Agaricomycotina</taxon>
        <taxon>Agaricomycetes</taxon>
        <taxon>Agaricomycetidae</taxon>
        <taxon>Agaricales</taxon>
        <taxon>Marasmiineae</taxon>
        <taxon>Physalacriaceae</taxon>
        <taxon>Armillaria</taxon>
    </lineage>
</organism>
<gene>
    <name evidence="1" type="ORF">EDD18DRAFT_867931</name>
</gene>
<dbReference type="EMBL" id="JAUEPU010000091">
    <property type="protein sequence ID" value="KAK0479063.1"/>
    <property type="molecule type" value="Genomic_DNA"/>
</dbReference>
<sequence>MVRHVKAADPAVPHWDLAPVTPPPPHQIRQALFRPSLVVVGSISFSTTMLVRILQIHHGGSDSELIAAVTVILDINSYCPTFVIPRTAQKEMYPRWTNTEAIVNL</sequence>